<comment type="similarity">
    <text evidence="8">Belongs to the binding-protein-dependent transport system permease family.</text>
</comment>
<dbReference type="InterPro" id="IPR000515">
    <property type="entry name" value="MetI-like"/>
</dbReference>
<sequence>MKQHTTGFPVSCVAVAVLVFLAAPILLVFPLALNTSEYLSFPPKGLTLRWVTDVLSDTAWLDSIWLSARVAALATVLTLLLSLLASLALVRERFPFKRLVYAVVLLPMIVPNIIAAIAMFFFFADMPSLGSVASIVLGHAVVSAPIAVIILSSTLQAFDMRLENAAMSLGASRVTAFRRITLPMIAPGLASAFIFAFLTSFDELLIALFLSGTGAQTLPVRIWNAVLFQLDPKIAAVSALLVIVSALTLALASLFSRRGPDAADR</sequence>
<dbReference type="GO" id="GO:0005886">
    <property type="term" value="C:plasma membrane"/>
    <property type="evidence" value="ECO:0007669"/>
    <property type="project" value="UniProtKB-SubCell"/>
</dbReference>
<keyword evidence="6 8" id="KW-1133">Transmembrane helix</keyword>
<keyword evidence="2 8" id="KW-0813">Transport</keyword>
<dbReference type="SUPFAM" id="SSF161098">
    <property type="entry name" value="MetI-like"/>
    <property type="match status" value="1"/>
</dbReference>
<evidence type="ECO:0000256" key="1">
    <source>
        <dbReference type="ARBA" id="ARBA00004429"/>
    </source>
</evidence>
<feature type="transmembrane region" description="Helical" evidence="8">
    <location>
        <begin position="12"/>
        <end position="33"/>
    </location>
</feature>
<keyword evidence="5 8" id="KW-0812">Transmembrane</keyword>
<keyword evidence="7 8" id="KW-0472">Membrane</keyword>
<accession>A0A1H2PM35</accession>
<evidence type="ECO:0000256" key="4">
    <source>
        <dbReference type="ARBA" id="ARBA00022519"/>
    </source>
</evidence>
<dbReference type="Proteomes" id="UP000243719">
    <property type="component" value="Unassembled WGS sequence"/>
</dbReference>
<dbReference type="CDD" id="cd06261">
    <property type="entry name" value="TM_PBP2"/>
    <property type="match status" value="1"/>
</dbReference>
<dbReference type="AlphaFoldDB" id="A0A1H2PM35"/>
<dbReference type="RefSeq" id="WP_091904354.1">
    <property type="nucleotide sequence ID" value="NZ_FNLO01000001.1"/>
</dbReference>
<evidence type="ECO:0000256" key="5">
    <source>
        <dbReference type="ARBA" id="ARBA00022692"/>
    </source>
</evidence>
<gene>
    <name evidence="10" type="ORF">SAMN05216551_101591</name>
</gene>
<evidence type="ECO:0000313" key="11">
    <source>
        <dbReference type="Proteomes" id="UP000243719"/>
    </source>
</evidence>
<evidence type="ECO:0000256" key="2">
    <source>
        <dbReference type="ARBA" id="ARBA00022448"/>
    </source>
</evidence>
<dbReference type="OrthoDB" id="9815533at2"/>
<keyword evidence="4" id="KW-0997">Cell inner membrane</keyword>
<dbReference type="PROSITE" id="PS50928">
    <property type="entry name" value="ABC_TM1"/>
    <property type="match status" value="1"/>
</dbReference>
<dbReference type="STRING" id="1770053.SAMN05216551_101591"/>
<feature type="transmembrane region" description="Helical" evidence="8">
    <location>
        <begin position="99"/>
        <end position="123"/>
    </location>
</feature>
<evidence type="ECO:0000259" key="9">
    <source>
        <dbReference type="PROSITE" id="PS50928"/>
    </source>
</evidence>
<dbReference type="PANTHER" id="PTHR43357">
    <property type="entry name" value="INNER MEMBRANE ABC TRANSPORTER PERMEASE PROTEIN YDCV"/>
    <property type="match status" value="1"/>
</dbReference>
<evidence type="ECO:0000256" key="3">
    <source>
        <dbReference type="ARBA" id="ARBA00022475"/>
    </source>
</evidence>
<dbReference type="PANTHER" id="PTHR43357:SF4">
    <property type="entry name" value="INNER MEMBRANE ABC TRANSPORTER PERMEASE PROTEIN YDCV"/>
    <property type="match status" value="1"/>
</dbReference>
<dbReference type="GO" id="GO:0055085">
    <property type="term" value="P:transmembrane transport"/>
    <property type="evidence" value="ECO:0007669"/>
    <property type="project" value="InterPro"/>
</dbReference>
<dbReference type="InterPro" id="IPR035906">
    <property type="entry name" value="MetI-like_sf"/>
</dbReference>
<organism evidence="10 11">
    <name type="scientific">Chitinasiproducens palmae</name>
    <dbReference type="NCBI Taxonomy" id="1770053"/>
    <lineage>
        <taxon>Bacteria</taxon>
        <taxon>Pseudomonadati</taxon>
        <taxon>Pseudomonadota</taxon>
        <taxon>Betaproteobacteria</taxon>
        <taxon>Burkholderiales</taxon>
        <taxon>Burkholderiaceae</taxon>
        <taxon>Chitinasiproducens</taxon>
    </lineage>
</organism>
<feature type="transmembrane region" description="Helical" evidence="8">
    <location>
        <begin position="129"/>
        <end position="155"/>
    </location>
</feature>
<feature type="transmembrane region" description="Helical" evidence="8">
    <location>
        <begin position="234"/>
        <end position="255"/>
    </location>
</feature>
<dbReference type="EMBL" id="FNLO01000001">
    <property type="protein sequence ID" value="SDV46735.1"/>
    <property type="molecule type" value="Genomic_DNA"/>
</dbReference>
<reference evidence="11" key="1">
    <citation type="submission" date="2016-09" db="EMBL/GenBank/DDBJ databases">
        <authorList>
            <person name="Varghese N."/>
            <person name="Submissions S."/>
        </authorList>
    </citation>
    <scope>NUCLEOTIDE SEQUENCE [LARGE SCALE GENOMIC DNA]</scope>
    <source>
        <strain evidence="11">JS23</strain>
    </source>
</reference>
<protein>
    <submittedName>
        <fullName evidence="10">Putative spermidine/putrescine transport system permease protein</fullName>
    </submittedName>
</protein>
<dbReference type="Gene3D" id="1.10.3720.10">
    <property type="entry name" value="MetI-like"/>
    <property type="match status" value="1"/>
</dbReference>
<proteinExistence type="inferred from homology"/>
<feature type="transmembrane region" description="Helical" evidence="8">
    <location>
        <begin position="176"/>
        <end position="198"/>
    </location>
</feature>
<comment type="subcellular location">
    <subcellularLocation>
        <location evidence="1">Cell inner membrane</location>
        <topology evidence="1">Multi-pass membrane protein</topology>
    </subcellularLocation>
    <subcellularLocation>
        <location evidence="8">Cell membrane</location>
        <topology evidence="8">Multi-pass membrane protein</topology>
    </subcellularLocation>
</comment>
<name>A0A1H2PM35_9BURK</name>
<evidence type="ECO:0000256" key="7">
    <source>
        <dbReference type="ARBA" id="ARBA00023136"/>
    </source>
</evidence>
<evidence type="ECO:0000313" key="10">
    <source>
        <dbReference type="EMBL" id="SDV46735.1"/>
    </source>
</evidence>
<dbReference type="Pfam" id="PF00528">
    <property type="entry name" value="BPD_transp_1"/>
    <property type="match status" value="1"/>
</dbReference>
<evidence type="ECO:0000256" key="6">
    <source>
        <dbReference type="ARBA" id="ARBA00022989"/>
    </source>
</evidence>
<keyword evidence="3" id="KW-1003">Cell membrane</keyword>
<keyword evidence="11" id="KW-1185">Reference proteome</keyword>
<feature type="transmembrane region" description="Helical" evidence="8">
    <location>
        <begin position="64"/>
        <end position="87"/>
    </location>
</feature>
<feature type="domain" description="ABC transmembrane type-1" evidence="9">
    <location>
        <begin position="64"/>
        <end position="255"/>
    </location>
</feature>
<evidence type="ECO:0000256" key="8">
    <source>
        <dbReference type="RuleBase" id="RU363032"/>
    </source>
</evidence>